<protein>
    <recommendedName>
        <fullName evidence="2">KfrA N-terminal DNA-binding domain-containing protein</fullName>
    </recommendedName>
</protein>
<sequence>MEMMAGGISRPLTEQAGVRRNVSTAHVTSPHGSANGCHRKRTGPWRARGHSGMISRWRNRPPHKESFMARTGITYDDVQRAVDTLLKQQEAPSVQKVREILGTGSFTTISEHLREWRSRREERRDVPPPQGMPVELQGLAEELWSKAQEAAAENLAHYRQEADRNVEGALEKVAAADRRAEDAEQRESALSAHLSSMEQRLQEAASESARLASANQALEQQLIKEGERATQLEAQLDRLQQDKEREGREYQQALDDQQKQHRERLAQEEQRHEAAEARLMAMLDEARQERQSAEKAHAQRLKQADQRQEVLQQQLQALRGELSEEEKRHRETQMERSRAEENLRARGHEVDLLNERIEEQRRLLANQSERLKALEAKLDEKIWALARQQRERPDDNEGTSSGNAKQQTSSP</sequence>
<name>A0ABX5IUQ8_9GAMM</name>
<feature type="compositionally biased region" description="Basic and acidic residues" evidence="1">
    <location>
        <begin position="233"/>
        <end position="249"/>
    </location>
</feature>
<feature type="region of interest" description="Disordered" evidence="1">
    <location>
        <begin position="26"/>
        <end position="59"/>
    </location>
</feature>
<accession>A0ABX5IUQ8</accession>
<feature type="compositionally biased region" description="Basic and acidic residues" evidence="1">
    <location>
        <begin position="321"/>
        <end position="343"/>
    </location>
</feature>
<feature type="region of interest" description="Disordered" evidence="1">
    <location>
        <begin position="233"/>
        <end position="272"/>
    </location>
</feature>
<feature type="region of interest" description="Disordered" evidence="1">
    <location>
        <begin position="175"/>
        <end position="208"/>
    </location>
</feature>
<dbReference type="Pfam" id="PF11740">
    <property type="entry name" value="KfrA_N"/>
    <property type="match status" value="1"/>
</dbReference>
<evidence type="ECO:0000259" key="2">
    <source>
        <dbReference type="Pfam" id="PF11740"/>
    </source>
</evidence>
<dbReference type="Proteomes" id="UP000241895">
    <property type="component" value="Unassembled WGS sequence"/>
</dbReference>
<gene>
    <name evidence="3" type="ORF">C6W88_21055</name>
</gene>
<proteinExistence type="predicted"/>
<feature type="region of interest" description="Disordered" evidence="1">
    <location>
        <begin position="286"/>
        <end position="307"/>
    </location>
</feature>
<feature type="compositionally biased region" description="Basic and acidic residues" evidence="1">
    <location>
        <begin position="385"/>
        <end position="395"/>
    </location>
</feature>
<organism evidence="3 4">
    <name type="scientific">Halomonas litopenaei</name>
    <dbReference type="NCBI Taxonomy" id="2109328"/>
    <lineage>
        <taxon>Bacteria</taxon>
        <taxon>Pseudomonadati</taxon>
        <taxon>Pseudomonadota</taxon>
        <taxon>Gammaproteobacteria</taxon>
        <taxon>Oceanospirillales</taxon>
        <taxon>Halomonadaceae</taxon>
        <taxon>Halomonas</taxon>
    </lineage>
</organism>
<dbReference type="InterPro" id="IPR021104">
    <property type="entry name" value="KfrA_DNA-bd_N"/>
</dbReference>
<reference evidence="3 4" key="1">
    <citation type="submission" date="2018-03" db="EMBL/GenBank/DDBJ databases">
        <authorList>
            <person name="Zhou J."/>
            <person name="Li X."/>
            <person name="Xue M."/>
            <person name="Yin J."/>
        </authorList>
    </citation>
    <scope>NUCLEOTIDE SEQUENCE [LARGE SCALE GENOMIC DNA]</scope>
    <source>
        <strain evidence="3 4">SYSU ZJ2214</strain>
    </source>
</reference>
<feature type="compositionally biased region" description="Basic and acidic residues" evidence="1">
    <location>
        <begin position="256"/>
        <end position="272"/>
    </location>
</feature>
<dbReference type="EMBL" id="PXNS01000025">
    <property type="protein sequence ID" value="PTL88627.1"/>
    <property type="molecule type" value="Genomic_DNA"/>
</dbReference>
<feature type="region of interest" description="Disordered" evidence="1">
    <location>
        <begin position="320"/>
        <end position="343"/>
    </location>
</feature>
<evidence type="ECO:0000256" key="1">
    <source>
        <dbReference type="SAM" id="MobiDB-lite"/>
    </source>
</evidence>
<evidence type="ECO:0000313" key="3">
    <source>
        <dbReference type="EMBL" id="PTL88627.1"/>
    </source>
</evidence>
<feature type="compositionally biased region" description="Polar residues" evidence="1">
    <location>
        <begin position="398"/>
        <end position="411"/>
    </location>
</feature>
<comment type="caution">
    <text evidence="3">The sequence shown here is derived from an EMBL/GenBank/DDBJ whole genome shotgun (WGS) entry which is preliminary data.</text>
</comment>
<keyword evidence="4" id="KW-1185">Reference proteome</keyword>
<feature type="domain" description="KfrA N-terminal DNA-binding" evidence="2">
    <location>
        <begin position="74"/>
        <end position="185"/>
    </location>
</feature>
<evidence type="ECO:0000313" key="4">
    <source>
        <dbReference type="Proteomes" id="UP000241895"/>
    </source>
</evidence>
<feature type="compositionally biased region" description="Basic and acidic residues" evidence="1">
    <location>
        <begin position="175"/>
        <end position="187"/>
    </location>
</feature>
<feature type="compositionally biased region" description="Basic residues" evidence="1">
    <location>
        <begin position="37"/>
        <end position="49"/>
    </location>
</feature>
<feature type="region of interest" description="Disordered" evidence="1">
    <location>
        <begin position="385"/>
        <end position="411"/>
    </location>
</feature>